<evidence type="ECO:0000313" key="1">
    <source>
        <dbReference type="EMBL" id="MBD7939049.1"/>
    </source>
</evidence>
<dbReference type="Proteomes" id="UP000657931">
    <property type="component" value="Unassembled WGS sequence"/>
</dbReference>
<reference evidence="1 2" key="1">
    <citation type="submission" date="2020-08" db="EMBL/GenBank/DDBJ databases">
        <title>A Genomic Blueprint of the Chicken Gut Microbiome.</title>
        <authorList>
            <person name="Gilroy R."/>
            <person name="Ravi A."/>
            <person name="Getino M."/>
            <person name="Pursley I."/>
            <person name="Horton D.L."/>
            <person name="Alikhan N.-F."/>
            <person name="Baker D."/>
            <person name="Gharbi K."/>
            <person name="Hall N."/>
            <person name="Watson M."/>
            <person name="Adriaenssens E.M."/>
            <person name="Foster-Nyarko E."/>
            <person name="Jarju S."/>
            <person name="Secka A."/>
            <person name="Antonio M."/>
            <person name="Oren A."/>
            <person name="Chaudhuri R."/>
            <person name="La Ragione R.M."/>
            <person name="Hildebrand F."/>
            <person name="Pallen M.J."/>
        </authorList>
    </citation>
    <scope>NUCLEOTIDE SEQUENCE [LARGE SCALE GENOMIC DNA]</scope>
    <source>
        <strain evidence="1 2">Sa5YUA1</strain>
    </source>
</reference>
<comment type="caution">
    <text evidence="1">The sequence shown here is derived from an EMBL/GenBank/DDBJ whole genome shotgun (WGS) entry which is preliminary data.</text>
</comment>
<proteinExistence type="predicted"/>
<accession>A0ABR8QU38</accession>
<sequence>MNIPIRRVIYSNGNGWLEQVLSCIGLSSLVEEYENYFNPNTFNRGYTNDNDSFNPELGMMKLCNKIKSEKEHLNEFLNEIFRRLDEIEDSSHLKQIQNCLELLGYALQIENTDMGDRYSLQYLSSGEVERQSDMSVMRQELNLGYPEVLRHYNEALETYSNGNFKSCIDNCRTAFEKILTKLDTENGDYLRGILVATDERITQDGAELKSKKRIFKYWLDNNKGANRYRIMATLYSGMSGLGAHGEDNPSQEDALMILRMTEDVFLWLIQKSRI</sequence>
<dbReference type="EMBL" id="JACSQT010000011">
    <property type="protein sequence ID" value="MBD7939049.1"/>
    <property type="molecule type" value="Genomic_DNA"/>
</dbReference>
<organism evidence="1 2">
    <name type="scientific">Cytobacillus stercorigallinarum</name>
    <dbReference type="NCBI Taxonomy" id="2762240"/>
    <lineage>
        <taxon>Bacteria</taxon>
        <taxon>Bacillati</taxon>
        <taxon>Bacillota</taxon>
        <taxon>Bacilli</taxon>
        <taxon>Bacillales</taxon>
        <taxon>Bacillaceae</taxon>
        <taxon>Cytobacillus</taxon>
    </lineage>
</organism>
<dbReference type="RefSeq" id="WP_191816749.1">
    <property type="nucleotide sequence ID" value="NZ_JACSQT010000011.1"/>
</dbReference>
<evidence type="ECO:0000313" key="2">
    <source>
        <dbReference type="Proteomes" id="UP000657931"/>
    </source>
</evidence>
<keyword evidence="2" id="KW-1185">Reference proteome</keyword>
<name>A0ABR8QU38_9BACI</name>
<gene>
    <name evidence="1" type="ORF">H9655_18585</name>
</gene>
<evidence type="ECO:0008006" key="3">
    <source>
        <dbReference type="Google" id="ProtNLM"/>
    </source>
</evidence>
<protein>
    <recommendedName>
        <fullName evidence="3">Abortive infection Abi-like protein</fullName>
    </recommendedName>
</protein>